<proteinExistence type="predicted"/>
<dbReference type="SUPFAM" id="SSF143990">
    <property type="entry name" value="YbiA-like"/>
    <property type="match status" value="1"/>
</dbReference>
<reference evidence="2 3" key="1">
    <citation type="submission" date="2018-02" db="EMBL/GenBank/DDBJ databases">
        <title>Genome sequence of the basidiomycete white-rot fungus Phlebia centrifuga.</title>
        <authorList>
            <person name="Granchi Z."/>
            <person name="Peng M."/>
            <person name="de Vries R.P."/>
            <person name="Hilden K."/>
            <person name="Makela M.R."/>
            <person name="Grigoriev I."/>
            <person name="Riley R."/>
        </authorList>
    </citation>
    <scope>NUCLEOTIDE SEQUENCE [LARGE SCALE GENOMIC DNA]</scope>
    <source>
        <strain evidence="2 3">FBCC195</strain>
    </source>
</reference>
<dbReference type="OrthoDB" id="206452at2759"/>
<evidence type="ECO:0000313" key="3">
    <source>
        <dbReference type="Proteomes" id="UP000186601"/>
    </source>
</evidence>
<dbReference type="Proteomes" id="UP000186601">
    <property type="component" value="Unassembled WGS sequence"/>
</dbReference>
<dbReference type="STRING" id="98765.A0A2R6PJD6"/>
<dbReference type="CDD" id="cd15457">
    <property type="entry name" value="NADAR"/>
    <property type="match status" value="1"/>
</dbReference>
<gene>
    <name evidence="2" type="ORF">PHLCEN_2v4767</name>
</gene>
<feature type="region of interest" description="Disordered" evidence="1">
    <location>
        <begin position="274"/>
        <end position="375"/>
    </location>
</feature>
<dbReference type="EMBL" id="MLYV02000479">
    <property type="protein sequence ID" value="PSR92237.1"/>
    <property type="molecule type" value="Genomic_DNA"/>
</dbReference>
<sequence>MVAPKMRRRIGLEWASSTNISSNRTRRNIIIVRRIENCPILAAFDSSSYGIIAAQPYGYPQPIVPPQIPFPSGYPAFNGAPVVPPVPPAFTNQPAFNSEPVVPQVPFPEPERGAPVVPSHPGRDVEDMRVPIDPGQYGPRPSLFQRPKSLHFRRNPLPEPPRDVFESSPYVSLLRELRRDPEEKLHRSATLPHANGYIVTPPGQQYGSHSSRGHKERKGIFRSLSNAFGSKSRREPNRAGIPIVQPVVFAGPPMVQRTPIGTNFVYNTTPAQPPMAIPAQGTPASRMRSPVPSANVYRRDPSPAPSVPMYQRASSPAPSAHKYQRASSPAPSAHMYQRAPSPAQNAAMYQRASSPAQNAQTYQRGPSPAPLERARSPRVQRIDLSNEFAGLVHLSPHPITYDGKRYPSAFHLLEAMRFMEGSPDIAERVRNCGTVDEVRAVVHQASSLIRPDWEHIVVAKAPQIYCIPIPGTISGVMDLLDAEQTSLAEPSDMCESD</sequence>
<accession>A0A2R6PJD6</accession>
<feature type="region of interest" description="Disordered" evidence="1">
    <location>
        <begin position="194"/>
        <end position="216"/>
    </location>
</feature>
<dbReference type="InterPro" id="IPR037238">
    <property type="entry name" value="YbiA-like_sf"/>
</dbReference>
<protein>
    <submittedName>
        <fullName evidence="2">Uncharacterized protein</fullName>
    </submittedName>
</protein>
<evidence type="ECO:0000256" key="1">
    <source>
        <dbReference type="SAM" id="MobiDB-lite"/>
    </source>
</evidence>
<comment type="caution">
    <text evidence="2">The sequence shown here is derived from an EMBL/GenBank/DDBJ whole genome shotgun (WGS) entry which is preliminary data.</text>
</comment>
<dbReference type="Gene3D" id="1.10.357.40">
    <property type="entry name" value="YbiA-like"/>
    <property type="match status" value="1"/>
</dbReference>
<evidence type="ECO:0000313" key="2">
    <source>
        <dbReference type="EMBL" id="PSR92237.1"/>
    </source>
</evidence>
<organism evidence="2 3">
    <name type="scientific">Hermanssonia centrifuga</name>
    <dbReference type="NCBI Taxonomy" id="98765"/>
    <lineage>
        <taxon>Eukaryota</taxon>
        <taxon>Fungi</taxon>
        <taxon>Dikarya</taxon>
        <taxon>Basidiomycota</taxon>
        <taxon>Agaricomycotina</taxon>
        <taxon>Agaricomycetes</taxon>
        <taxon>Polyporales</taxon>
        <taxon>Meruliaceae</taxon>
        <taxon>Hermanssonia</taxon>
    </lineage>
</organism>
<dbReference type="AlphaFoldDB" id="A0A2R6PJD6"/>
<dbReference type="InterPro" id="IPR012816">
    <property type="entry name" value="NADAR"/>
</dbReference>
<keyword evidence="3" id="KW-1185">Reference proteome</keyword>
<name>A0A2R6PJD6_9APHY</name>
<feature type="compositionally biased region" description="Polar residues" evidence="1">
    <location>
        <begin position="351"/>
        <end position="364"/>
    </location>
</feature>